<keyword evidence="2" id="KW-1185">Reference proteome</keyword>
<accession>A0A3M0K8R0</accession>
<name>A0A3M0K8R0_HIRRU</name>
<evidence type="ECO:0000313" key="1">
    <source>
        <dbReference type="EMBL" id="RMC07440.1"/>
    </source>
</evidence>
<reference evidence="1 2" key="1">
    <citation type="submission" date="2018-07" db="EMBL/GenBank/DDBJ databases">
        <title>A high quality draft genome assembly of the barn swallow (H. rustica rustica).</title>
        <authorList>
            <person name="Formenti G."/>
            <person name="Chiara M."/>
            <person name="Poveda L."/>
            <person name="Francoijs K.-J."/>
            <person name="Bonisoli-Alquati A."/>
            <person name="Canova L."/>
            <person name="Gianfranceschi L."/>
            <person name="Horner D.S."/>
            <person name="Saino N."/>
        </authorList>
    </citation>
    <scope>NUCLEOTIDE SEQUENCE [LARGE SCALE GENOMIC DNA]</scope>
    <source>
        <strain evidence="1">Chelidonia</strain>
        <tissue evidence="1">Blood</tissue>
    </source>
</reference>
<protein>
    <submittedName>
        <fullName evidence="1">Uncharacterized protein</fullName>
    </submittedName>
</protein>
<organism evidence="1 2">
    <name type="scientific">Hirundo rustica rustica</name>
    <dbReference type="NCBI Taxonomy" id="333673"/>
    <lineage>
        <taxon>Eukaryota</taxon>
        <taxon>Metazoa</taxon>
        <taxon>Chordata</taxon>
        <taxon>Craniata</taxon>
        <taxon>Vertebrata</taxon>
        <taxon>Euteleostomi</taxon>
        <taxon>Archelosauria</taxon>
        <taxon>Archosauria</taxon>
        <taxon>Dinosauria</taxon>
        <taxon>Saurischia</taxon>
        <taxon>Theropoda</taxon>
        <taxon>Coelurosauria</taxon>
        <taxon>Aves</taxon>
        <taxon>Neognathae</taxon>
        <taxon>Neoaves</taxon>
        <taxon>Telluraves</taxon>
        <taxon>Australaves</taxon>
        <taxon>Passeriformes</taxon>
        <taxon>Sylvioidea</taxon>
        <taxon>Hirundinidae</taxon>
        <taxon>Hirundo</taxon>
    </lineage>
</organism>
<sequence length="190" mass="21279">MFNLEKRRNRGDVLTLYSNLKGGFIRLEELLGTVLLSCYCASAKLGGLKPYPQGSCNCQEVKLCLLKTRGKTKTVFIAVALLTKDIGEPLVCKNTFSFSVLDKFARGYSLNSIGLRDEKFMSCSTVDEGGATDAICLYLCKALDTVQPGRLISKLERRGADRRTTRWIRNQLKFALEELWSMTQCLSGER</sequence>
<dbReference type="EMBL" id="QRBI01000120">
    <property type="protein sequence ID" value="RMC07440.1"/>
    <property type="molecule type" value="Genomic_DNA"/>
</dbReference>
<proteinExistence type="predicted"/>
<dbReference type="AlphaFoldDB" id="A0A3M0K8R0"/>
<gene>
    <name evidence="1" type="ORF">DUI87_16909</name>
</gene>
<evidence type="ECO:0000313" key="2">
    <source>
        <dbReference type="Proteomes" id="UP000269221"/>
    </source>
</evidence>
<comment type="caution">
    <text evidence="1">The sequence shown here is derived from an EMBL/GenBank/DDBJ whole genome shotgun (WGS) entry which is preliminary data.</text>
</comment>
<dbReference type="Proteomes" id="UP000269221">
    <property type="component" value="Unassembled WGS sequence"/>
</dbReference>